<dbReference type="GO" id="GO:0005829">
    <property type="term" value="C:cytosol"/>
    <property type="evidence" value="ECO:0007669"/>
    <property type="project" value="TreeGrafter"/>
</dbReference>
<keyword evidence="1" id="KW-0238">DNA-binding</keyword>
<dbReference type="PANTHER" id="PTHR46797:SF1">
    <property type="entry name" value="METHYLPHOSPHONATE SYNTHASE"/>
    <property type="match status" value="1"/>
</dbReference>
<evidence type="ECO:0000313" key="4">
    <source>
        <dbReference type="EMBL" id="MBA8828707.1"/>
    </source>
</evidence>
<dbReference type="GO" id="GO:0003677">
    <property type="term" value="F:DNA binding"/>
    <property type="evidence" value="ECO:0007669"/>
    <property type="project" value="UniProtKB-KW"/>
</dbReference>
<dbReference type="Gene3D" id="1.10.260.40">
    <property type="entry name" value="lambda repressor-like DNA-binding domains"/>
    <property type="match status" value="1"/>
</dbReference>
<dbReference type="CDD" id="cd00093">
    <property type="entry name" value="HTH_XRE"/>
    <property type="match status" value="1"/>
</dbReference>
<dbReference type="EMBL" id="JACGWU010000001">
    <property type="protein sequence ID" value="MBA8828707.1"/>
    <property type="molecule type" value="Genomic_DNA"/>
</dbReference>
<evidence type="ECO:0000259" key="3">
    <source>
        <dbReference type="PROSITE" id="PS50943"/>
    </source>
</evidence>
<evidence type="ECO:0000256" key="2">
    <source>
        <dbReference type="SAM" id="MobiDB-lite"/>
    </source>
</evidence>
<dbReference type="PROSITE" id="PS50943">
    <property type="entry name" value="HTH_CROC1"/>
    <property type="match status" value="1"/>
</dbReference>
<dbReference type="GO" id="GO:0003700">
    <property type="term" value="F:DNA-binding transcription factor activity"/>
    <property type="evidence" value="ECO:0007669"/>
    <property type="project" value="TreeGrafter"/>
</dbReference>
<reference evidence="4 5" key="1">
    <citation type="submission" date="2020-07" db="EMBL/GenBank/DDBJ databases">
        <title>Sequencing the genomes of 1000 actinobacteria strains.</title>
        <authorList>
            <person name="Klenk H.-P."/>
        </authorList>
    </citation>
    <scope>NUCLEOTIDE SEQUENCE [LARGE SCALE GENOMIC DNA]</scope>
    <source>
        <strain evidence="4 5">DSM 23737</strain>
    </source>
</reference>
<dbReference type="InterPro" id="IPR010982">
    <property type="entry name" value="Lambda_DNA-bd_dom_sf"/>
</dbReference>
<evidence type="ECO:0000256" key="1">
    <source>
        <dbReference type="ARBA" id="ARBA00023125"/>
    </source>
</evidence>
<dbReference type="InterPro" id="IPR050807">
    <property type="entry name" value="TransReg_Diox_bact_type"/>
</dbReference>
<dbReference type="SMART" id="SM00530">
    <property type="entry name" value="HTH_XRE"/>
    <property type="match status" value="1"/>
</dbReference>
<gene>
    <name evidence="4" type="ORF">FB555_000778</name>
</gene>
<feature type="domain" description="HTH cro/C1-type" evidence="3">
    <location>
        <begin position="26"/>
        <end position="80"/>
    </location>
</feature>
<proteinExistence type="predicted"/>
<dbReference type="SUPFAM" id="SSF47413">
    <property type="entry name" value="lambda repressor-like DNA-binding domains"/>
    <property type="match status" value="1"/>
</dbReference>
<name>A0A7W3PNR0_9MICO</name>
<dbReference type="AlphaFoldDB" id="A0A7W3PNR0"/>
<comment type="caution">
    <text evidence="4">The sequence shown here is derived from an EMBL/GenBank/DDBJ whole genome shotgun (WGS) entry which is preliminary data.</text>
</comment>
<dbReference type="Proteomes" id="UP000524237">
    <property type="component" value="Unassembled WGS sequence"/>
</dbReference>
<protein>
    <submittedName>
        <fullName evidence="4">Transcriptional regulator with XRE-family HTH domain</fullName>
    </submittedName>
</protein>
<dbReference type="PANTHER" id="PTHR46797">
    <property type="entry name" value="HTH-TYPE TRANSCRIPTIONAL REGULATOR"/>
    <property type="match status" value="1"/>
</dbReference>
<dbReference type="InterPro" id="IPR001387">
    <property type="entry name" value="Cro/C1-type_HTH"/>
</dbReference>
<keyword evidence="5" id="KW-1185">Reference proteome</keyword>
<sequence length="81" mass="8822">MADAPSPALSPEETGVDGLSQFGARVREFRKARGLTQHQLAETAGIDRKTINRIENTRYSPTLTNVFAIADALEIPANKLL</sequence>
<dbReference type="RefSeq" id="WP_182484093.1">
    <property type="nucleotide sequence ID" value="NZ_JACGWU010000001.1"/>
</dbReference>
<organism evidence="4 5">
    <name type="scientific">Alpinimonas psychrophila</name>
    <dbReference type="NCBI Taxonomy" id="748908"/>
    <lineage>
        <taxon>Bacteria</taxon>
        <taxon>Bacillati</taxon>
        <taxon>Actinomycetota</taxon>
        <taxon>Actinomycetes</taxon>
        <taxon>Micrococcales</taxon>
        <taxon>Microbacteriaceae</taxon>
        <taxon>Alpinimonas</taxon>
    </lineage>
</organism>
<evidence type="ECO:0000313" key="5">
    <source>
        <dbReference type="Proteomes" id="UP000524237"/>
    </source>
</evidence>
<accession>A0A7W3PNR0</accession>
<feature type="region of interest" description="Disordered" evidence="2">
    <location>
        <begin position="1"/>
        <end position="20"/>
    </location>
</feature>
<dbReference type="Pfam" id="PF01381">
    <property type="entry name" value="HTH_3"/>
    <property type="match status" value="1"/>
</dbReference>